<dbReference type="InterPro" id="IPR036390">
    <property type="entry name" value="WH_DNA-bd_sf"/>
</dbReference>
<dbReference type="RefSeq" id="WP_354459846.1">
    <property type="nucleotide sequence ID" value="NZ_JBEWSZ010000001.1"/>
</dbReference>
<evidence type="ECO:0000256" key="4">
    <source>
        <dbReference type="ARBA" id="ARBA00023163"/>
    </source>
</evidence>
<dbReference type="InterPro" id="IPR000847">
    <property type="entry name" value="LysR_HTH_N"/>
</dbReference>
<dbReference type="Pfam" id="PF00126">
    <property type="entry name" value="HTH_1"/>
    <property type="match status" value="1"/>
</dbReference>
<dbReference type="Pfam" id="PF03466">
    <property type="entry name" value="LysR_substrate"/>
    <property type="match status" value="1"/>
</dbReference>
<accession>A0ABV2DCT7</accession>
<evidence type="ECO:0000313" key="6">
    <source>
        <dbReference type="EMBL" id="MET2827836.1"/>
    </source>
</evidence>
<organism evidence="6 7">
    <name type="scientific">Mesorhizobium shangrilense</name>
    <dbReference type="NCBI Taxonomy" id="460060"/>
    <lineage>
        <taxon>Bacteria</taxon>
        <taxon>Pseudomonadati</taxon>
        <taxon>Pseudomonadota</taxon>
        <taxon>Alphaproteobacteria</taxon>
        <taxon>Hyphomicrobiales</taxon>
        <taxon>Phyllobacteriaceae</taxon>
        <taxon>Mesorhizobium</taxon>
    </lineage>
</organism>
<evidence type="ECO:0000256" key="2">
    <source>
        <dbReference type="ARBA" id="ARBA00023015"/>
    </source>
</evidence>
<dbReference type="InterPro" id="IPR005119">
    <property type="entry name" value="LysR_subst-bd"/>
</dbReference>
<keyword evidence="3" id="KW-0238">DNA-binding</keyword>
<dbReference type="SUPFAM" id="SSF46785">
    <property type="entry name" value="Winged helix' DNA-binding domain"/>
    <property type="match status" value="1"/>
</dbReference>
<dbReference type="CDD" id="cd08422">
    <property type="entry name" value="PBP2_CrgA_like"/>
    <property type="match status" value="1"/>
</dbReference>
<dbReference type="PRINTS" id="PR00039">
    <property type="entry name" value="HTHLYSR"/>
</dbReference>
<name>A0ABV2DCT7_9HYPH</name>
<dbReference type="EMBL" id="JBEWSZ010000001">
    <property type="protein sequence ID" value="MET2827836.1"/>
    <property type="molecule type" value="Genomic_DNA"/>
</dbReference>
<reference evidence="6 7" key="1">
    <citation type="submission" date="2024-06" db="EMBL/GenBank/DDBJ databases">
        <authorList>
            <person name="Kim D.-U."/>
        </authorList>
    </citation>
    <scope>NUCLEOTIDE SEQUENCE [LARGE SCALE GENOMIC DNA]</scope>
    <source>
        <strain evidence="6 7">KACC15460</strain>
    </source>
</reference>
<evidence type="ECO:0000259" key="5">
    <source>
        <dbReference type="PROSITE" id="PS50931"/>
    </source>
</evidence>
<dbReference type="InterPro" id="IPR058163">
    <property type="entry name" value="LysR-type_TF_proteobact-type"/>
</dbReference>
<gene>
    <name evidence="6" type="ORF">ABVQ20_12710</name>
</gene>
<keyword evidence="2" id="KW-0805">Transcription regulation</keyword>
<keyword evidence="4" id="KW-0804">Transcription</keyword>
<dbReference type="Gene3D" id="1.10.10.10">
    <property type="entry name" value="Winged helix-like DNA-binding domain superfamily/Winged helix DNA-binding domain"/>
    <property type="match status" value="1"/>
</dbReference>
<dbReference type="PANTHER" id="PTHR30537">
    <property type="entry name" value="HTH-TYPE TRANSCRIPTIONAL REGULATOR"/>
    <property type="match status" value="1"/>
</dbReference>
<evidence type="ECO:0000256" key="3">
    <source>
        <dbReference type="ARBA" id="ARBA00023125"/>
    </source>
</evidence>
<dbReference type="Gene3D" id="3.40.190.290">
    <property type="match status" value="1"/>
</dbReference>
<evidence type="ECO:0000313" key="7">
    <source>
        <dbReference type="Proteomes" id="UP001548832"/>
    </source>
</evidence>
<dbReference type="PANTHER" id="PTHR30537:SF5">
    <property type="entry name" value="HTH-TYPE TRANSCRIPTIONAL ACTIVATOR TTDR-RELATED"/>
    <property type="match status" value="1"/>
</dbReference>
<proteinExistence type="inferred from homology"/>
<dbReference type="SUPFAM" id="SSF53850">
    <property type="entry name" value="Periplasmic binding protein-like II"/>
    <property type="match status" value="1"/>
</dbReference>
<comment type="similarity">
    <text evidence="1">Belongs to the LysR transcriptional regulatory family.</text>
</comment>
<keyword evidence="7" id="KW-1185">Reference proteome</keyword>
<feature type="domain" description="HTH lysR-type" evidence="5">
    <location>
        <begin position="1"/>
        <end position="59"/>
    </location>
</feature>
<sequence length="300" mass="33036">MNLLTAMRVFDRVCLLGSLSAAARDLNMSTTAVSRMIRELEDDLGVRLINRTTRRLSLTEAGRDYAPRARSVLDDISELQDSTRGLHKETRGLIRVSCSNVLGHTRITKLVPKFLDENPLTTIEFDLTARYVVGIVEEGYDVAIRFGGQADSALIARRLGEVRNYVCATPEYWDRHGRPAHPDDLADHSCVLSNFAKRLGTWPFVGPDGVAFDAAVSGRISTNSVEAAYQMTIAGFGIGNLPSLLVDAAISGGRLEVQLDEFRPGSSPIYALYPHRTYIAAKVRAFVDFLVRELSADFTA</sequence>
<dbReference type="Proteomes" id="UP001548832">
    <property type="component" value="Unassembled WGS sequence"/>
</dbReference>
<evidence type="ECO:0000256" key="1">
    <source>
        <dbReference type="ARBA" id="ARBA00009437"/>
    </source>
</evidence>
<comment type="caution">
    <text evidence="6">The sequence shown here is derived from an EMBL/GenBank/DDBJ whole genome shotgun (WGS) entry which is preliminary data.</text>
</comment>
<dbReference type="PROSITE" id="PS50931">
    <property type="entry name" value="HTH_LYSR"/>
    <property type="match status" value="1"/>
</dbReference>
<dbReference type="InterPro" id="IPR036388">
    <property type="entry name" value="WH-like_DNA-bd_sf"/>
</dbReference>
<protein>
    <submittedName>
        <fullName evidence="6">LysR family transcriptional regulator</fullName>
    </submittedName>
</protein>